<keyword evidence="3" id="KW-1185">Reference proteome</keyword>
<comment type="caution">
    <text evidence="2">The sequence shown here is derived from an EMBL/GenBank/DDBJ whole genome shotgun (WGS) entry which is preliminary data.</text>
</comment>
<name>A0A848LTD4_9BACT</name>
<sequence length="57" mass="6102">MNRGSQDPRDAAPLALERLPPNALTLFRLSGLIRVPVYGVLGVLVAFVLSRTGLGGW</sequence>
<keyword evidence="1" id="KW-0812">Transmembrane</keyword>
<evidence type="ECO:0000313" key="2">
    <source>
        <dbReference type="EMBL" id="NMO20763.1"/>
    </source>
</evidence>
<dbReference type="EMBL" id="JABBJJ010000268">
    <property type="protein sequence ID" value="NMO20763.1"/>
    <property type="molecule type" value="Genomic_DNA"/>
</dbReference>
<reference evidence="2 3" key="1">
    <citation type="submission" date="2020-04" db="EMBL/GenBank/DDBJ databases">
        <title>Draft genome of Pyxidicoccus fallax type strain.</title>
        <authorList>
            <person name="Whitworth D.E."/>
        </authorList>
    </citation>
    <scope>NUCLEOTIDE SEQUENCE [LARGE SCALE GENOMIC DNA]</scope>
    <source>
        <strain evidence="2 3">DSM 14698</strain>
    </source>
</reference>
<accession>A0A848LTD4</accession>
<organism evidence="2 3">
    <name type="scientific">Pyxidicoccus fallax</name>
    <dbReference type="NCBI Taxonomy" id="394095"/>
    <lineage>
        <taxon>Bacteria</taxon>
        <taxon>Pseudomonadati</taxon>
        <taxon>Myxococcota</taxon>
        <taxon>Myxococcia</taxon>
        <taxon>Myxococcales</taxon>
        <taxon>Cystobacterineae</taxon>
        <taxon>Myxococcaceae</taxon>
        <taxon>Pyxidicoccus</taxon>
    </lineage>
</organism>
<protein>
    <submittedName>
        <fullName evidence="2">Uncharacterized protein</fullName>
    </submittedName>
</protein>
<feature type="non-terminal residue" evidence="2">
    <location>
        <position position="57"/>
    </location>
</feature>
<keyword evidence="1" id="KW-1133">Transmembrane helix</keyword>
<evidence type="ECO:0000256" key="1">
    <source>
        <dbReference type="SAM" id="Phobius"/>
    </source>
</evidence>
<proteinExistence type="predicted"/>
<dbReference type="AlphaFoldDB" id="A0A848LTD4"/>
<keyword evidence="1" id="KW-0472">Membrane</keyword>
<evidence type="ECO:0000313" key="3">
    <source>
        <dbReference type="Proteomes" id="UP000518300"/>
    </source>
</evidence>
<gene>
    <name evidence="2" type="ORF">HG543_38840</name>
</gene>
<dbReference type="Proteomes" id="UP000518300">
    <property type="component" value="Unassembled WGS sequence"/>
</dbReference>
<feature type="transmembrane region" description="Helical" evidence="1">
    <location>
        <begin position="26"/>
        <end position="49"/>
    </location>
</feature>